<sequence>MFALLLLFLLLLVYVYFTRNHNYWKKRNVKHEEPIPLFGNMYRNVMGKQSIIQIATELYEKYPDEKVVGFYRGTTPELIIRDLDLVRKIISVDFAYFYPRGLGRNPKIEPLFMNLFHVDGDIWRLLRQRLTPAFTTAKLKRMFPLVVECAEKLQLVGENIVNQGGECDIRDLMARFTTEFIGACGFGLQFDSINDQNSLFRKFGRLIFDRNRSLKNIAIVILYDLLPHFRTILQKTLAESYILDMTAAIVRGVRTERNNKPSNRHDFIDLLLELEEKGIIRGESIEKRSDNGSAIQVEMEMDFNCMVAQVIIFFAAGFETSSSATSYTLHQLAFHQEEQKKIQDEIDQVLAKYHNKMSYDSINEMTRLRMAFKEGLRMFPSLGTLHRVCAQKYTIPELGITIDPGVRIIIPVQAIQNDEKYFKNPAEFRPERFEDNSNTQDKYSYLPFGEGPRMCIGARLGEMQSLAGLAALLSKFTVEPGSSTKRKLEVNPTSNIVQSIKGGLPVRLKLRK</sequence>
<dbReference type="EMBL" id="KF853201">
    <property type="protein sequence ID" value="AHH92939.1"/>
    <property type="molecule type" value="mRNA"/>
</dbReference>
<comment type="catalytic activity">
    <reaction evidence="14">
        <text>an organic molecule + reduced [NADPH--hemoprotein reductase] + O2 = an alcohol + oxidized [NADPH--hemoprotein reductase] + H2O + H(+)</text>
        <dbReference type="Rhea" id="RHEA:17149"/>
        <dbReference type="Rhea" id="RHEA-COMP:11964"/>
        <dbReference type="Rhea" id="RHEA-COMP:11965"/>
        <dbReference type="ChEBI" id="CHEBI:15377"/>
        <dbReference type="ChEBI" id="CHEBI:15378"/>
        <dbReference type="ChEBI" id="CHEBI:15379"/>
        <dbReference type="ChEBI" id="CHEBI:30879"/>
        <dbReference type="ChEBI" id="CHEBI:57618"/>
        <dbReference type="ChEBI" id="CHEBI:58210"/>
        <dbReference type="ChEBI" id="CHEBI:142491"/>
        <dbReference type="EC" id="1.14.14.1"/>
    </reaction>
</comment>
<evidence type="ECO:0000313" key="18">
    <source>
        <dbReference type="EMBL" id="AHH92939.1"/>
    </source>
</evidence>
<evidence type="ECO:0000256" key="7">
    <source>
        <dbReference type="ARBA" id="ARBA00022723"/>
    </source>
</evidence>
<dbReference type="GO" id="GO:0016712">
    <property type="term" value="F:oxidoreductase activity, acting on paired donors, with incorporation or reduction of molecular oxygen, reduced flavin or flavoprotein as one donor, and incorporation of one atom of oxygen"/>
    <property type="evidence" value="ECO:0007669"/>
    <property type="project" value="UniProtKB-EC"/>
</dbReference>
<dbReference type="Pfam" id="PF00067">
    <property type="entry name" value="p450"/>
    <property type="match status" value="1"/>
</dbReference>
<keyword evidence="11 15" id="KW-0408">Iron</keyword>
<dbReference type="InterPro" id="IPR036396">
    <property type="entry name" value="Cyt_P450_sf"/>
</dbReference>
<keyword evidence="9" id="KW-0492">Microsome</keyword>
<evidence type="ECO:0000256" key="15">
    <source>
        <dbReference type="PIRSR" id="PIRSR602401-1"/>
    </source>
</evidence>
<gene>
    <name evidence="18" type="primary">CYP6AN15v1</name>
</gene>
<dbReference type="GO" id="GO:0005789">
    <property type="term" value="C:endoplasmic reticulum membrane"/>
    <property type="evidence" value="ECO:0007669"/>
    <property type="project" value="UniProtKB-SubCell"/>
</dbReference>
<dbReference type="GO" id="GO:0020037">
    <property type="term" value="F:heme binding"/>
    <property type="evidence" value="ECO:0007669"/>
    <property type="project" value="InterPro"/>
</dbReference>
<evidence type="ECO:0000256" key="13">
    <source>
        <dbReference type="ARBA" id="ARBA00023136"/>
    </source>
</evidence>
<evidence type="ECO:0000256" key="5">
    <source>
        <dbReference type="ARBA" id="ARBA00012109"/>
    </source>
</evidence>
<dbReference type="GO" id="GO:0005506">
    <property type="term" value="F:iron ion binding"/>
    <property type="evidence" value="ECO:0007669"/>
    <property type="project" value="InterPro"/>
</dbReference>
<dbReference type="PROSITE" id="PS00086">
    <property type="entry name" value="CYTOCHROME_P450"/>
    <property type="match status" value="1"/>
</dbReference>
<keyword evidence="10 16" id="KW-0560">Oxidoreductase</keyword>
<keyword evidence="8" id="KW-0256">Endoplasmic reticulum</keyword>
<dbReference type="PRINTS" id="PR00385">
    <property type="entry name" value="P450"/>
</dbReference>
<evidence type="ECO:0000256" key="10">
    <source>
        <dbReference type="ARBA" id="ARBA00023002"/>
    </source>
</evidence>
<keyword evidence="17" id="KW-0732">Signal</keyword>
<evidence type="ECO:0000256" key="17">
    <source>
        <dbReference type="SAM" id="SignalP"/>
    </source>
</evidence>
<keyword evidence="12 16" id="KW-0503">Monooxygenase</keyword>
<evidence type="ECO:0000256" key="9">
    <source>
        <dbReference type="ARBA" id="ARBA00022848"/>
    </source>
</evidence>
<dbReference type="CDD" id="cd11056">
    <property type="entry name" value="CYP6-like"/>
    <property type="match status" value="1"/>
</dbReference>
<evidence type="ECO:0000256" key="8">
    <source>
        <dbReference type="ARBA" id="ARBA00022824"/>
    </source>
</evidence>
<evidence type="ECO:0000256" key="12">
    <source>
        <dbReference type="ARBA" id="ARBA00023033"/>
    </source>
</evidence>
<feature type="binding site" description="axial binding residue" evidence="15">
    <location>
        <position position="455"/>
    </location>
    <ligand>
        <name>heme</name>
        <dbReference type="ChEBI" id="CHEBI:30413"/>
    </ligand>
    <ligandPart>
        <name>Fe</name>
        <dbReference type="ChEBI" id="CHEBI:18248"/>
    </ligandPart>
</feature>
<dbReference type="SUPFAM" id="SSF48264">
    <property type="entry name" value="Cytochrome P450"/>
    <property type="match status" value="1"/>
</dbReference>
<dbReference type="InterPro" id="IPR017972">
    <property type="entry name" value="Cyt_P450_CS"/>
</dbReference>
<evidence type="ECO:0000256" key="1">
    <source>
        <dbReference type="ARBA" id="ARBA00001971"/>
    </source>
</evidence>
<comment type="subcellular location">
    <subcellularLocation>
        <location evidence="3">Endoplasmic reticulum membrane</location>
        <topology evidence="3">Peripheral membrane protein</topology>
    </subcellularLocation>
    <subcellularLocation>
        <location evidence="2">Microsome membrane</location>
        <topology evidence="2">Peripheral membrane protein</topology>
    </subcellularLocation>
</comment>
<comment type="similarity">
    <text evidence="4 16">Belongs to the cytochrome P450 family.</text>
</comment>
<dbReference type="SMR" id="W5VY22"/>
<dbReference type="PRINTS" id="PR00463">
    <property type="entry name" value="EP450I"/>
</dbReference>
<evidence type="ECO:0000256" key="16">
    <source>
        <dbReference type="RuleBase" id="RU000461"/>
    </source>
</evidence>
<evidence type="ECO:0000256" key="6">
    <source>
        <dbReference type="ARBA" id="ARBA00022617"/>
    </source>
</evidence>
<evidence type="ECO:0000256" key="2">
    <source>
        <dbReference type="ARBA" id="ARBA00004174"/>
    </source>
</evidence>
<keyword evidence="7 15" id="KW-0479">Metal-binding</keyword>
<keyword evidence="13" id="KW-0472">Membrane</keyword>
<evidence type="ECO:0000256" key="14">
    <source>
        <dbReference type="ARBA" id="ARBA00047827"/>
    </source>
</evidence>
<dbReference type="PANTHER" id="PTHR24292">
    <property type="entry name" value="CYTOCHROME P450"/>
    <property type="match status" value="1"/>
</dbReference>
<dbReference type="EC" id="1.14.14.1" evidence="5"/>
<keyword evidence="6 15" id="KW-0349">Heme</keyword>
<name>W5VY22_LYMDI</name>
<evidence type="ECO:0000256" key="4">
    <source>
        <dbReference type="ARBA" id="ARBA00010617"/>
    </source>
</evidence>
<reference evidence="18" key="1">
    <citation type="submission" date="2013-11" db="EMBL/GenBank/DDBJ databases">
        <title>Transcription profiling of twelve cytochrome P450 genes responding to three insecticides in Asian gypsy moth Lymantria dispar.</title>
        <authorList>
            <person name="Cao C."/>
        </authorList>
    </citation>
    <scope>NUCLEOTIDE SEQUENCE</scope>
</reference>
<organism evidence="18">
    <name type="scientific">Lymantria dispar</name>
    <name type="common">Gypsy moth</name>
    <name type="synonym">Porthetria dispar</name>
    <dbReference type="NCBI Taxonomy" id="13123"/>
    <lineage>
        <taxon>Eukaryota</taxon>
        <taxon>Metazoa</taxon>
        <taxon>Ecdysozoa</taxon>
        <taxon>Arthropoda</taxon>
        <taxon>Hexapoda</taxon>
        <taxon>Insecta</taxon>
        <taxon>Pterygota</taxon>
        <taxon>Neoptera</taxon>
        <taxon>Endopterygota</taxon>
        <taxon>Lepidoptera</taxon>
        <taxon>Glossata</taxon>
        <taxon>Ditrysia</taxon>
        <taxon>Noctuoidea</taxon>
        <taxon>Erebidae</taxon>
        <taxon>Lymantriinae</taxon>
        <taxon>Lymantria</taxon>
    </lineage>
</organism>
<evidence type="ECO:0000256" key="11">
    <source>
        <dbReference type="ARBA" id="ARBA00023004"/>
    </source>
</evidence>
<feature type="signal peptide" evidence="17">
    <location>
        <begin position="1"/>
        <end position="17"/>
    </location>
</feature>
<dbReference type="InterPro" id="IPR001128">
    <property type="entry name" value="Cyt_P450"/>
</dbReference>
<accession>W5VY22</accession>
<proteinExistence type="evidence at transcript level"/>
<evidence type="ECO:0000256" key="3">
    <source>
        <dbReference type="ARBA" id="ARBA00004406"/>
    </source>
</evidence>
<dbReference type="InterPro" id="IPR050476">
    <property type="entry name" value="Insect_CytP450_Detox"/>
</dbReference>
<protein>
    <recommendedName>
        <fullName evidence="5">unspecific monooxygenase</fullName>
        <ecNumber evidence="5">1.14.14.1</ecNumber>
    </recommendedName>
</protein>
<dbReference type="PANTHER" id="PTHR24292:SF54">
    <property type="entry name" value="CYP9F3-RELATED"/>
    <property type="match status" value="1"/>
</dbReference>
<dbReference type="AlphaFoldDB" id="W5VY22"/>
<dbReference type="InterPro" id="IPR002401">
    <property type="entry name" value="Cyt_P450_E_grp-I"/>
</dbReference>
<dbReference type="FunFam" id="1.10.630.10:FF:000042">
    <property type="entry name" value="Cytochrome P450"/>
    <property type="match status" value="1"/>
</dbReference>
<feature type="chain" id="PRO_5004872702" description="unspecific monooxygenase" evidence="17">
    <location>
        <begin position="18"/>
        <end position="512"/>
    </location>
</feature>
<comment type="cofactor">
    <cofactor evidence="1 15">
        <name>heme</name>
        <dbReference type="ChEBI" id="CHEBI:30413"/>
    </cofactor>
</comment>
<dbReference type="Gene3D" id="1.10.630.10">
    <property type="entry name" value="Cytochrome P450"/>
    <property type="match status" value="1"/>
</dbReference>